<accession>A0A085ZRT7</accession>
<keyword evidence="3" id="KW-1185">Reference proteome</keyword>
<keyword evidence="1" id="KW-0472">Membrane</keyword>
<dbReference type="EMBL" id="JPRL01000001">
    <property type="protein sequence ID" value="KFF07151.1"/>
    <property type="molecule type" value="Genomic_DNA"/>
</dbReference>
<dbReference type="Proteomes" id="UP000028715">
    <property type="component" value="Unassembled WGS sequence"/>
</dbReference>
<evidence type="ECO:0000313" key="3">
    <source>
        <dbReference type="Proteomes" id="UP000028715"/>
    </source>
</evidence>
<sequence>MREFIYKTAKFKIQNLSFLIFIKAYRHTFYFIKCDLLAFNIFLIIVLNNLYIDKSNLKGYKSELNLLSLQSEISLNKDNTLN</sequence>
<organism evidence="2 3">
    <name type="scientific">Flavobacterium reichenbachii</name>
    <dbReference type="NCBI Taxonomy" id="362418"/>
    <lineage>
        <taxon>Bacteria</taxon>
        <taxon>Pseudomonadati</taxon>
        <taxon>Bacteroidota</taxon>
        <taxon>Flavobacteriia</taxon>
        <taxon>Flavobacteriales</taxon>
        <taxon>Flavobacteriaceae</taxon>
        <taxon>Flavobacterium</taxon>
    </lineage>
</organism>
<gene>
    <name evidence="2" type="ORF">IW19_17290</name>
</gene>
<proteinExistence type="predicted"/>
<feature type="transmembrane region" description="Helical" evidence="1">
    <location>
        <begin position="29"/>
        <end position="52"/>
    </location>
</feature>
<keyword evidence="1" id="KW-1133">Transmembrane helix</keyword>
<reference evidence="2 3" key="1">
    <citation type="submission" date="2014-07" db="EMBL/GenBank/DDBJ databases">
        <title>Genome of Flavobacterium reichenbachii LMG 25512.</title>
        <authorList>
            <person name="Stropko S.J."/>
            <person name="Pipes S.E."/>
            <person name="Newman J.D."/>
        </authorList>
    </citation>
    <scope>NUCLEOTIDE SEQUENCE [LARGE SCALE GENOMIC DNA]</scope>
    <source>
        <strain evidence="2 3">LMG 25512</strain>
    </source>
</reference>
<name>A0A085ZRT7_9FLAO</name>
<comment type="caution">
    <text evidence="2">The sequence shown here is derived from an EMBL/GenBank/DDBJ whole genome shotgun (WGS) entry which is preliminary data.</text>
</comment>
<protein>
    <submittedName>
        <fullName evidence="2">Uncharacterized protein</fullName>
    </submittedName>
</protein>
<dbReference type="STRING" id="362418.IW19_17290"/>
<evidence type="ECO:0000256" key="1">
    <source>
        <dbReference type="SAM" id="Phobius"/>
    </source>
</evidence>
<evidence type="ECO:0000313" key="2">
    <source>
        <dbReference type="EMBL" id="KFF07151.1"/>
    </source>
</evidence>
<dbReference type="AlphaFoldDB" id="A0A085ZRT7"/>
<keyword evidence="1" id="KW-0812">Transmembrane</keyword>